<proteinExistence type="predicted"/>
<keyword evidence="2" id="KW-1185">Reference proteome</keyword>
<dbReference type="Proteomes" id="UP000663879">
    <property type="component" value="Unassembled WGS sequence"/>
</dbReference>
<accession>A0A814PYD9</accession>
<dbReference type="OrthoDB" id="6066926at2759"/>
<dbReference type="EMBL" id="CAJNOC010008234">
    <property type="protein sequence ID" value="CAF1112202.1"/>
    <property type="molecule type" value="Genomic_DNA"/>
</dbReference>
<name>A0A814PYD9_9BILA</name>
<evidence type="ECO:0000313" key="2">
    <source>
        <dbReference type="Proteomes" id="UP000663879"/>
    </source>
</evidence>
<gene>
    <name evidence="1" type="ORF">OXX778_LOCUS21674</name>
</gene>
<protein>
    <submittedName>
        <fullName evidence="1">Uncharacterized protein</fullName>
    </submittedName>
</protein>
<dbReference type="AlphaFoldDB" id="A0A814PYD9"/>
<sequence>MNSFKNRIVDYYSDLINKIDIQTEKVLYNEHCEDEIINLNVTRELFIRKVKEIEKYNLINLNVNTKNGFEDKFCFFIPNWSMVIDKTSKKNEIFYYLYNFNFNDKLGKLVIVNKFYSNRFLSLLE</sequence>
<reference evidence="1" key="1">
    <citation type="submission" date="2021-02" db="EMBL/GenBank/DDBJ databases">
        <authorList>
            <person name="Nowell W R."/>
        </authorList>
    </citation>
    <scope>NUCLEOTIDE SEQUENCE</scope>
    <source>
        <strain evidence="1">Ploen Becks lab</strain>
    </source>
</reference>
<evidence type="ECO:0000313" key="1">
    <source>
        <dbReference type="EMBL" id="CAF1112202.1"/>
    </source>
</evidence>
<organism evidence="1 2">
    <name type="scientific">Brachionus calyciflorus</name>
    <dbReference type="NCBI Taxonomy" id="104777"/>
    <lineage>
        <taxon>Eukaryota</taxon>
        <taxon>Metazoa</taxon>
        <taxon>Spiralia</taxon>
        <taxon>Gnathifera</taxon>
        <taxon>Rotifera</taxon>
        <taxon>Eurotatoria</taxon>
        <taxon>Monogononta</taxon>
        <taxon>Pseudotrocha</taxon>
        <taxon>Ploima</taxon>
        <taxon>Brachionidae</taxon>
        <taxon>Brachionus</taxon>
    </lineage>
</organism>
<comment type="caution">
    <text evidence="1">The sequence shown here is derived from an EMBL/GenBank/DDBJ whole genome shotgun (WGS) entry which is preliminary data.</text>
</comment>